<dbReference type="EMBL" id="ADBJ01000020">
    <property type="protein sequence ID" value="EFA82312.1"/>
    <property type="molecule type" value="Genomic_DNA"/>
</dbReference>
<feature type="coiled-coil region" evidence="1">
    <location>
        <begin position="10"/>
        <end position="37"/>
    </location>
</feature>
<keyword evidence="3" id="KW-1185">Reference proteome</keyword>
<organism evidence="2 3">
    <name type="scientific">Heterostelium pallidum (strain ATCC 26659 / Pp 5 / PN500)</name>
    <name type="common">Cellular slime mold</name>
    <name type="synonym">Polysphondylium pallidum</name>
    <dbReference type="NCBI Taxonomy" id="670386"/>
    <lineage>
        <taxon>Eukaryota</taxon>
        <taxon>Amoebozoa</taxon>
        <taxon>Evosea</taxon>
        <taxon>Eumycetozoa</taxon>
        <taxon>Dictyostelia</taxon>
        <taxon>Acytosteliales</taxon>
        <taxon>Acytosteliaceae</taxon>
        <taxon>Heterostelium</taxon>
    </lineage>
</organism>
<accession>D3B8E4</accession>
<evidence type="ECO:0000313" key="3">
    <source>
        <dbReference type="Proteomes" id="UP000001396"/>
    </source>
</evidence>
<name>D3B8E4_HETP5</name>
<dbReference type="RefSeq" id="XP_020434429.1">
    <property type="nucleotide sequence ID" value="XM_020575634.1"/>
</dbReference>
<comment type="caution">
    <text evidence="2">The sequence shown here is derived from an EMBL/GenBank/DDBJ whole genome shotgun (WGS) entry which is preliminary data.</text>
</comment>
<dbReference type="InParanoid" id="D3B8E4"/>
<reference evidence="2 3" key="1">
    <citation type="journal article" date="2011" name="Genome Res.">
        <title>Phylogeny-wide analysis of social amoeba genomes highlights ancient origins for complex intercellular communication.</title>
        <authorList>
            <person name="Heidel A.J."/>
            <person name="Lawal H.M."/>
            <person name="Felder M."/>
            <person name="Schilde C."/>
            <person name="Helps N.R."/>
            <person name="Tunggal B."/>
            <person name="Rivero F."/>
            <person name="John U."/>
            <person name="Schleicher M."/>
            <person name="Eichinger L."/>
            <person name="Platzer M."/>
            <person name="Noegel A.A."/>
            <person name="Schaap P."/>
            <person name="Gloeckner G."/>
        </authorList>
    </citation>
    <scope>NUCLEOTIDE SEQUENCE [LARGE SCALE GENOMIC DNA]</scope>
    <source>
        <strain evidence="3">ATCC 26659 / Pp 5 / PN500</strain>
    </source>
</reference>
<gene>
    <name evidence="2" type="ORF">PPL_04737</name>
</gene>
<proteinExistence type="predicted"/>
<evidence type="ECO:0000313" key="2">
    <source>
        <dbReference type="EMBL" id="EFA82312.1"/>
    </source>
</evidence>
<protein>
    <submittedName>
        <fullName evidence="2">Uncharacterized protein</fullName>
    </submittedName>
</protein>
<dbReference type="GeneID" id="31360224"/>
<evidence type="ECO:0000256" key="1">
    <source>
        <dbReference type="SAM" id="Coils"/>
    </source>
</evidence>
<sequence>MKCRLLECEIANHQKTLDVYRTDYDQLKEMIETEELTTNYSSSTSS</sequence>
<dbReference type="Proteomes" id="UP000001396">
    <property type="component" value="Unassembled WGS sequence"/>
</dbReference>
<keyword evidence="1" id="KW-0175">Coiled coil</keyword>
<dbReference type="AlphaFoldDB" id="D3B8E4"/>